<organism evidence="1">
    <name type="scientific">viral metagenome</name>
    <dbReference type="NCBI Taxonomy" id="1070528"/>
    <lineage>
        <taxon>unclassified sequences</taxon>
        <taxon>metagenomes</taxon>
        <taxon>organismal metagenomes</taxon>
    </lineage>
</organism>
<dbReference type="EMBL" id="MN739566">
    <property type="protein sequence ID" value="QHT13353.1"/>
    <property type="molecule type" value="Genomic_DNA"/>
</dbReference>
<dbReference type="AlphaFoldDB" id="A0A6C0DAB8"/>
<evidence type="ECO:0000313" key="1">
    <source>
        <dbReference type="EMBL" id="QHT13353.1"/>
    </source>
</evidence>
<name>A0A6C0DAB8_9ZZZZ</name>
<protein>
    <submittedName>
        <fullName evidence="1">Uncharacterized protein</fullName>
    </submittedName>
</protein>
<reference evidence="1" key="1">
    <citation type="journal article" date="2020" name="Nature">
        <title>Giant virus diversity and host interactions through global metagenomics.</title>
        <authorList>
            <person name="Schulz F."/>
            <person name="Roux S."/>
            <person name="Paez-Espino D."/>
            <person name="Jungbluth S."/>
            <person name="Walsh D.A."/>
            <person name="Denef V.J."/>
            <person name="McMahon K.D."/>
            <person name="Konstantinidis K.T."/>
            <person name="Eloe-Fadrosh E.A."/>
            <person name="Kyrpides N.C."/>
            <person name="Woyke T."/>
        </authorList>
    </citation>
    <scope>NUCLEOTIDE SEQUENCE</scope>
    <source>
        <strain evidence="1">GVMAG-M-3300023174-131</strain>
    </source>
</reference>
<proteinExistence type="predicted"/>
<accession>A0A6C0DAB8</accession>
<sequence length="92" mass="10559">MNQQIFIIILVIFLLSSNFSKMFQNIIKNLGYLILILSVIKIINPTIEENIKFYLVKFINSDTETYSNILSGGASTIKKIVMSSFYKEDLSK</sequence>